<dbReference type="InParanoid" id="A0A194X6W4"/>
<dbReference type="EMBL" id="KQ947417">
    <property type="protein sequence ID" value="KUJ15916.1"/>
    <property type="molecule type" value="Genomic_DNA"/>
</dbReference>
<protein>
    <submittedName>
        <fullName evidence="2">Amidase signature enzyme</fullName>
    </submittedName>
</protein>
<organism evidence="2 3">
    <name type="scientific">Mollisia scopiformis</name>
    <name type="common">Conifer needle endophyte fungus</name>
    <name type="synonym">Phialocephala scopiformis</name>
    <dbReference type="NCBI Taxonomy" id="149040"/>
    <lineage>
        <taxon>Eukaryota</taxon>
        <taxon>Fungi</taxon>
        <taxon>Dikarya</taxon>
        <taxon>Ascomycota</taxon>
        <taxon>Pezizomycotina</taxon>
        <taxon>Leotiomycetes</taxon>
        <taxon>Helotiales</taxon>
        <taxon>Mollisiaceae</taxon>
        <taxon>Mollisia</taxon>
    </lineage>
</organism>
<dbReference type="GeneID" id="28829697"/>
<dbReference type="SUPFAM" id="SSF75304">
    <property type="entry name" value="Amidase signature (AS) enzymes"/>
    <property type="match status" value="1"/>
</dbReference>
<evidence type="ECO:0000259" key="1">
    <source>
        <dbReference type="Pfam" id="PF01425"/>
    </source>
</evidence>
<evidence type="ECO:0000313" key="2">
    <source>
        <dbReference type="EMBL" id="KUJ15916.1"/>
    </source>
</evidence>
<dbReference type="Pfam" id="PF01425">
    <property type="entry name" value="Amidase"/>
    <property type="match status" value="1"/>
</dbReference>
<feature type="domain" description="Amidase" evidence="1">
    <location>
        <begin position="132"/>
        <end position="291"/>
    </location>
</feature>
<dbReference type="PANTHER" id="PTHR42678:SF37">
    <property type="entry name" value="AMIDASE C869.01-RELATED"/>
    <property type="match status" value="1"/>
</dbReference>
<dbReference type="Gene3D" id="3.90.1300.10">
    <property type="entry name" value="Amidase signature (AS) domain"/>
    <property type="match status" value="1"/>
</dbReference>
<keyword evidence="3" id="KW-1185">Reference proteome</keyword>
<proteinExistence type="predicted"/>
<gene>
    <name evidence="2" type="ORF">LY89DRAFT_735059</name>
</gene>
<sequence>MPLCNGFKLEEASIDELQEVMSSGRLTAVQIVSCYVQRIQQTDKYLRAIMELNPDLFDIAASLDYERKQGHVRGPLHGIPFLVKDNIATKDKMETTAGSWALLGSIVPRDAFVVHKLREAGAILMGHATMTSSGSGVAVTANMVPFTLGTETDGSITSPADRNALVGVKPTIGLTSRDGTIPESHNLDTIGCLAKTVRDATYCLDAIYGPDIRDNYTLAQETPINGYTPFLSTAVALKNATFGIPWLSFWQYASPFQQSHLLNFISLIQEAGATIVNNTELPSRSRIVPSYGWDWDYGIVRGYPNESEYTVVKVDFYNDIARYLSELNNTDTRSLEDIVRYNIENVGSEGGIPTLHPAFESGQDSFLASLATKGIMDETYWQALSFVRRTSREDGIDAALYNKGNVLDALLVPFDVSQACSVAAQAGYPMITIPAGVDQASGMPFGMALMGTAWSEGSLVRWASSSEDLAKGTQFGRESEWMRPKWWGYRRRNVPVENI</sequence>
<dbReference type="InterPro" id="IPR036928">
    <property type="entry name" value="AS_sf"/>
</dbReference>
<accession>A0A194X6W4</accession>
<dbReference type="InterPro" id="IPR023631">
    <property type="entry name" value="Amidase_dom"/>
</dbReference>
<reference evidence="2 3" key="1">
    <citation type="submission" date="2015-10" db="EMBL/GenBank/DDBJ databases">
        <title>Full genome of DAOMC 229536 Phialocephala scopiformis, a fungal endophyte of spruce producing the potent anti-insectan compound rugulosin.</title>
        <authorList>
            <consortium name="DOE Joint Genome Institute"/>
            <person name="Walker A.K."/>
            <person name="Frasz S.L."/>
            <person name="Seifert K.A."/>
            <person name="Miller J.D."/>
            <person name="Mondo S.J."/>
            <person name="Labutti K."/>
            <person name="Lipzen A."/>
            <person name="Dockter R."/>
            <person name="Kennedy M."/>
            <person name="Grigoriev I.V."/>
            <person name="Spatafora J.W."/>
        </authorList>
    </citation>
    <scope>NUCLEOTIDE SEQUENCE [LARGE SCALE GENOMIC DNA]</scope>
    <source>
        <strain evidence="2 3">CBS 120377</strain>
    </source>
</reference>
<dbReference type="RefSeq" id="XP_018070271.1">
    <property type="nucleotide sequence ID" value="XM_018219971.1"/>
</dbReference>
<dbReference type="KEGG" id="psco:LY89DRAFT_735059"/>
<evidence type="ECO:0000313" key="3">
    <source>
        <dbReference type="Proteomes" id="UP000070700"/>
    </source>
</evidence>
<dbReference type="AlphaFoldDB" id="A0A194X6W4"/>
<dbReference type="OrthoDB" id="566138at2759"/>
<dbReference type="STRING" id="149040.A0A194X6W4"/>
<dbReference type="PANTHER" id="PTHR42678">
    <property type="entry name" value="AMIDASE"/>
    <property type="match status" value="1"/>
</dbReference>
<dbReference type="Proteomes" id="UP000070700">
    <property type="component" value="Unassembled WGS sequence"/>
</dbReference>
<name>A0A194X6W4_MOLSC</name>